<dbReference type="RefSeq" id="WP_344884956.1">
    <property type="nucleotide sequence ID" value="NZ_BAABAL010000026.1"/>
</dbReference>
<dbReference type="InterPro" id="IPR051604">
    <property type="entry name" value="Ergot_Alk_Oxidoreductase"/>
</dbReference>
<gene>
    <name evidence="2" type="ORF">GCM10022247_69780</name>
</gene>
<reference evidence="3" key="1">
    <citation type="journal article" date="2019" name="Int. J. Syst. Evol. Microbiol.">
        <title>The Global Catalogue of Microorganisms (GCM) 10K type strain sequencing project: providing services to taxonomists for standard genome sequencing and annotation.</title>
        <authorList>
            <consortium name="The Broad Institute Genomics Platform"/>
            <consortium name="The Broad Institute Genome Sequencing Center for Infectious Disease"/>
            <person name="Wu L."/>
            <person name="Ma J."/>
        </authorList>
    </citation>
    <scope>NUCLEOTIDE SEQUENCE [LARGE SCALE GENOMIC DNA]</scope>
    <source>
        <strain evidence="3">JCM 17342</strain>
    </source>
</reference>
<evidence type="ECO:0000313" key="2">
    <source>
        <dbReference type="EMBL" id="GAA4034601.1"/>
    </source>
</evidence>
<evidence type="ECO:0000313" key="3">
    <source>
        <dbReference type="Proteomes" id="UP001501747"/>
    </source>
</evidence>
<feature type="domain" description="NAD(P)-binding" evidence="1">
    <location>
        <begin position="8"/>
        <end position="178"/>
    </location>
</feature>
<dbReference type="PANTHER" id="PTHR43162:SF1">
    <property type="entry name" value="PRESTALK A DIFFERENTIATION PROTEIN A"/>
    <property type="match status" value="1"/>
</dbReference>
<dbReference type="InterPro" id="IPR036291">
    <property type="entry name" value="NAD(P)-bd_dom_sf"/>
</dbReference>
<dbReference type="Gene3D" id="3.40.50.720">
    <property type="entry name" value="NAD(P)-binding Rossmann-like Domain"/>
    <property type="match status" value="1"/>
</dbReference>
<protein>
    <submittedName>
        <fullName evidence="2">NAD(P)H-binding protein</fullName>
    </submittedName>
</protein>
<proteinExistence type="predicted"/>
<sequence length="298" mass="32503">MTTVLVMGATGKVGRHVVVQLRERGHHVRAVSRSSPDRFDWADRDTWRPALSTVDTIYLNVWGVVGVADPSEFTELAARSGVRRIVALSGRGDGGEDFLLNTPYGPWAKAVVDGERAAQDSGVEWTIVRPCWFAQTFEEDPKLSAVRDGEVLIPVGEGTVPFVDAVDIASVAVAALTEDGHQDQVYELSGPRAMTFAEAVAEIATATGREIEYVPVDVPEYVRHLMDRGYDRDSARTHAGPFQWLHRGNTGFLSDGVLRATGHEPRDFADYARRAAATGVWSPSGVRRRSRSGASGRC</sequence>
<comment type="caution">
    <text evidence="2">The sequence shown here is derived from an EMBL/GenBank/DDBJ whole genome shotgun (WGS) entry which is preliminary data.</text>
</comment>
<evidence type="ECO:0000259" key="1">
    <source>
        <dbReference type="Pfam" id="PF13460"/>
    </source>
</evidence>
<dbReference type="EMBL" id="BAABAL010000026">
    <property type="protein sequence ID" value="GAA4034601.1"/>
    <property type="molecule type" value="Genomic_DNA"/>
</dbReference>
<keyword evidence="3" id="KW-1185">Reference proteome</keyword>
<dbReference type="SUPFAM" id="SSF51735">
    <property type="entry name" value="NAD(P)-binding Rossmann-fold domains"/>
    <property type="match status" value="1"/>
</dbReference>
<accession>A0ABP7U2G0</accession>
<name>A0ABP7U2G0_9PSEU</name>
<dbReference type="PANTHER" id="PTHR43162">
    <property type="match status" value="1"/>
</dbReference>
<dbReference type="Pfam" id="PF13460">
    <property type="entry name" value="NAD_binding_10"/>
    <property type="match status" value="1"/>
</dbReference>
<organism evidence="2 3">
    <name type="scientific">Allokutzneria multivorans</name>
    <dbReference type="NCBI Taxonomy" id="1142134"/>
    <lineage>
        <taxon>Bacteria</taxon>
        <taxon>Bacillati</taxon>
        <taxon>Actinomycetota</taxon>
        <taxon>Actinomycetes</taxon>
        <taxon>Pseudonocardiales</taxon>
        <taxon>Pseudonocardiaceae</taxon>
        <taxon>Allokutzneria</taxon>
    </lineage>
</organism>
<dbReference type="InterPro" id="IPR016040">
    <property type="entry name" value="NAD(P)-bd_dom"/>
</dbReference>
<dbReference type="Proteomes" id="UP001501747">
    <property type="component" value="Unassembled WGS sequence"/>
</dbReference>
<dbReference type="Gene3D" id="3.90.25.10">
    <property type="entry name" value="UDP-galactose 4-epimerase, domain 1"/>
    <property type="match status" value="1"/>
</dbReference>